<dbReference type="EMBL" id="JBHSQH010000001">
    <property type="protein sequence ID" value="MFC5971057.1"/>
    <property type="molecule type" value="Genomic_DNA"/>
</dbReference>
<dbReference type="AlphaFoldDB" id="A0ABD5RL41"/>
<protein>
    <recommendedName>
        <fullName evidence="4">MarR family transcriptional regulator</fullName>
    </recommendedName>
</protein>
<evidence type="ECO:0000256" key="1">
    <source>
        <dbReference type="SAM" id="MobiDB-lite"/>
    </source>
</evidence>
<keyword evidence="3" id="KW-1185">Reference proteome</keyword>
<sequence>MADEPVRHPIDLSLSTKSVSPNHDTGSMRTDDDDLVTYLEISEGTSVVLSELAAELEIKASSTYKIEARKDGKPTAVEAMSEGTTRFDTSDYDSVSIASYPGRLWASSF</sequence>
<feature type="compositionally biased region" description="Basic and acidic residues" evidence="1">
    <location>
        <begin position="1"/>
        <end position="10"/>
    </location>
</feature>
<evidence type="ECO:0008006" key="4">
    <source>
        <dbReference type="Google" id="ProtNLM"/>
    </source>
</evidence>
<accession>A0ABD5RL41</accession>
<dbReference type="Proteomes" id="UP001596099">
    <property type="component" value="Unassembled WGS sequence"/>
</dbReference>
<proteinExistence type="predicted"/>
<organism evidence="2 3">
    <name type="scientific">Halomarina salina</name>
    <dbReference type="NCBI Taxonomy" id="1872699"/>
    <lineage>
        <taxon>Archaea</taxon>
        <taxon>Methanobacteriati</taxon>
        <taxon>Methanobacteriota</taxon>
        <taxon>Stenosarchaea group</taxon>
        <taxon>Halobacteria</taxon>
        <taxon>Halobacteriales</taxon>
        <taxon>Natronomonadaceae</taxon>
        <taxon>Halomarina</taxon>
    </lineage>
</organism>
<feature type="region of interest" description="Disordered" evidence="1">
    <location>
        <begin position="1"/>
        <end position="31"/>
    </location>
</feature>
<evidence type="ECO:0000313" key="3">
    <source>
        <dbReference type="Proteomes" id="UP001596099"/>
    </source>
</evidence>
<reference evidence="2 3" key="1">
    <citation type="journal article" date="2019" name="Int. J. Syst. Evol. Microbiol.">
        <title>The Global Catalogue of Microorganisms (GCM) 10K type strain sequencing project: providing services to taxonomists for standard genome sequencing and annotation.</title>
        <authorList>
            <consortium name="The Broad Institute Genomics Platform"/>
            <consortium name="The Broad Institute Genome Sequencing Center for Infectious Disease"/>
            <person name="Wu L."/>
            <person name="Ma J."/>
        </authorList>
    </citation>
    <scope>NUCLEOTIDE SEQUENCE [LARGE SCALE GENOMIC DNA]</scope>
    <source>
        <strain evidence="2 3">CGMCC 1.12543</strain>
    </source>
</reference>
<gene>
    <name evidence="2" type="ORF">ACFPYI_06890</name>
</gene>
<dbReference type="RefSeq" id="WP_247413971.1">
    <property type="nucleotide sequence ID" value="NZ_JALLGW010000001.1"/>
</dbReference>
<comment type="caution">
    <text evidence="2">The sequence shown here is derived from an EMBL/GenBank/DDBJ whole genome shotgun (WGS) entry which is preliminary data.</text>
</comment>
<evidence type="ECO:0000313" key="2">
    <source>
        <dbReference type="EMBL" id="MFC5971057.1"/>
    </source>
</evidence>
<feature type="compositionally biased region" description="Polar residues" evidence="1">
    <location>
        <begin position="13"/>
        <end position="28"/>
    </location>
</feature>
<name>A0ABD5RL41_9EURY</name>